<dbReference type="EMBL" id="MIGZ01000193">
    <property type="protein sequence ID" value="ODQ85260.1"/>
    <property type="molecule type" value="Genomic_DNA"/>
</dbReference>
<dbReference type="AlphaFoldDB" id="A0A1E3R5S2"/>
<dbReference type="Pfam" id="PF00440">
    <property type="entry name" value="TetR_N"/>
    <property type="match status" value="1"/>
</dbReference>
<dbReference type="SUPFAM" id="SSF48498">
    <property type="entry name" value="Tetracyclin repressor-like, C-terminal domain"/>
    <property type="match status" value="1"/>
</dbReference>
<accession>A0A1E3R5S2</accession>
<sequence>MGTVTRRRRKKLDPDPGVRAAILAVATEIVREEGVGAVNVAHILDRAQLSTRAFYRHFDSKDALVSAVFLDIAQAEARRIKQKMAAASSPTAAVVAWIDARLDLAFNDKIRSDLRALSVEAQSQMFAAPHLIGDAYGVILQPLVEQLARGTELGVFTDIDPTSAGLSIHGAIWSSTERQWASGDTDQRVVREHVVRFCMRGLGVTDSDGR</sequence>
<dbReference type="PANTHER" id="PTHR30055:SF234">
    <property type="entry name" value="HTH-TYPE TRANSCRIPTIONAL REGULATOR BETI"/>
    <property type="match status" value="1"/>
</dbReference>
<dbReference type="GO" id="GO:0003700">
    <property type="term" value="F:DNA-binding transcription factor activity"/>
    <property type="evidence" value="ECO:0007669"/>
    <property type="project" value="TreeGrafter"/>
</dbReference>
<dbReference type="Proteomes" id="UP000094243">
    <property type="component" value="Unassembled WGS sequence"/>
</dbReference>
<dbReference type="InterPro" id="IPR009057">
    <property type="entry name" value="Homeodomain-like_sf"/>
</dbReference>
<evidence type="ECO:0000259" key="5">
    <source>
        <dbReference type="PROSITE" id="PS50977"/>
    </source>
</evidence>
<dbReference type="InterPro" id="IPR036271">
    <property type="entry name" value="Tet_transcr_reg_TetR-rel_C_sf"/>
</dbReference>
<reference evidence="7" key="1">
    <citation type="submission" date="2016-09" db="EMBL/GenBank/DDBJ databases">
        <authorList>
            <person name="Greninger A.L."/>
            <person name="Jerome K.R."/>
            <person name="Mcnair B."/>
            <person name="Wallis C."/>
            <person name="Fang F."/>
        </authorList>
    </citation>
    <scope>NUCLEOTIDE SEQUENCE [LARGE SCALE GENOMIC DNA]</scope>
    <source>
        <strain evidence="7">M7</strain>
    </source>
</reference>
<dbReference type="InterPro" id="IPR001647">
    <property type="entry name" value="HTH_TetR"/>
</dbReference>
<dbReference type="Gene3D" id="1.10.357.10">
    <property type="entry name" value="Tetracycline Repressor, domain 2"/>
    <property type="match status" value="1"/>
</dbReference>
<dbReference type="PRINTS" id="PR00455">
    <property type="entry name" value="HTHTETR"/>
</dbReference>
<dbReference type="GO" id="GO:0000976">
    <property type="term" value="F:transcription cis-regulatory region binding"/>
    <property type="evidence" value="ECO:0007669"/>
    <property type="project" value="TreeGrafter"/>
</dbReference>
<feature type="DNA-binding region" description="H-T-H motif" evidence="4">
    <location>
        <begin position="39"/>
        <end position="58"/>
    </location>
</feature>
<feature type="domain" description="HTH tetR-type" evidence="5">
    <location>
        <begin position="16"/>
        <end position="76"/>
    </location>
</feature>
<comment type="caution">
    <text evidence="6">The sequence shown here is derived from an EMBL/GenBank/DDBJ whole genome shotgun (WGS) entry which is preliminary data.</text>
</comment>
<proteinExistence type="predicted"/>
<keyword evidence="1" id="KW-0805">Transcription regulation</keyword>
<name>A0A1E3R5S2_9MYCO</name>
<dbReference type="RefSeq" id="WP_069407553.1">
    <property type="nucleotide sequence ID" value="NZ_JBHRZJ010000013.1"/>
</dbReference>
<dbReference type="SUPFAM" id="SSF46689">
    <property type="entry name" value="Homeodomain-like"/>
    <property type="match status" value="1"/>
</dbReference>
<evidence type="ECO:0000256" key="3">
    <source>
        <dbReference type="ARBA" id="ARBA00023163"/>
    </source>
</evidence>
<dbReference type="Gene3D" id="1.10.10.60">
    <property type="entry name" value="Homeodomain-like"/>
    <property type="match status" value="1"/>
</dbReference>
<dbReference type="PROSITE" id="PS50977">
    <property type="entry name" value="HTH_TETR_2"/>
    <property type="match status" value="1"/>
</dbReference>
<evidence type="ECO:0000256" key="2">
    <source>
        <dbReference type="ARBA" id="ARBA00023125"/>
    </source>
</evidence>
<dbReference type="OrthoDB" id="3469831at2"/>
<gene>
    <name evidence="6" type="ORF">BHQ17_23925</name>
</gene>
<evidence type="ECO:0000313" key="6">
    <source>
        <dbReference type="EMBL" id="ODQ85260.1"/>
    </source>
</evidence>
<dbReference type="PANTHER" id="PTHR30055">
    <property type="entry name" value="HTH-TYPE TRANSCRIPTIONAL REGULATOR RUTR"/>
    <property type="match status" value="1"/>
</dbReference>
<dbReference type="InterPro" id="IPR050109">
    <property type="entry name" value="HTH-type_TetR-like_transc_reg"/>
</dbReference>
<evidence type="ECO:0000256" key="1">
    <source>
        <dbReference type="ARBA" id="ARBA00023015"/>
    </source>
</evidence>
<evidence type="ECO:0000256" key="4">
    <source>
        <dbReference type="PROSITE-ProRule" id="PRU00335"/>
    </source>
</evidence>
<protein>
    <submittedName>
        <fullName evidence="6">TetR family transcriptional regulator</fullName>
    </submittedName>
</protein>
<keyword evidence="3" id="KW-0804">Transcription</keyword>
<organism evidence="6 7">
    <name type="scientific">Mycolicibacterium holsaticum</name>
    <dbReference type="NCBI Taxonomy" id="152142"/>
    <lineage>
        <taxon>Bacteria</taxon>
        <taxon>Bacillati</taxon>
        <taxon>Actinomycetota</taxon>
        <taxon>Actinomycetes</taxon>
        <taxon>Mycobacteriales</taxon>
        <taxon>Mycobacteriaceae</taxon>
        <taxon>Mycolicibacterium</taxon>
    </lineage>
</organism>
<keyword evidence="7" id="KW-1185">Reference proteome</keyword>
<evidence type="ECO:0000313" key="7">
    <source>
        <dbReference type="Proteomes" id="UP000094243"/>
    </source>
</evidence>
<keyword evidence="2 4" id="KW-0238">DNA-binding</keyword>